<comment type="caution">
    <text evidence="1">The sequence shown here is derived from an EMBL/GenBank/DDBJ whole genome shotgun (WGS) entry which is preliminary data.</text>
</comment>
<dbReference type="Pfam" id="PF18982">
    <property type="entry name" value="JetA"/>
    <property type="match status" value="1"/>
</dbReference>
<sequence>MLFKHLPDEIFQALSGSNKMLIEAVLFDLAEVFYDHAEDPIKDKSTIIESIEDTLHKLDTIAWNDEHKESFESPKTIHDYALRIYHRLVNTGWLVEEQELYRVSVLMTPQISMLLRSLVEISRHGKRNYGATVLSILSNLEAVAKNPQERGVILRQSAEASRDFSAHLNQILLGIRSLQRELFASRDPKAIVAGFFDLFVEGILIADYKTIKTSNNPFRFRRQILELTQEFLSNPDIMKQVTQCYVDQQLITVTQAQAMVEKDCRDIIQTFSNIEQRLERIDEYRYRLEKRAADTARYMDSSRPGLANKIAGIIADVAKFEKLPILKQVVGARFVGMASAAQPTRRREPPPPRVMTPIEVSEEAIKIRDQQRRFHEARQVTIPKMQSYLEKQMAAENSKHILDFTIESVEDFVCFDHLRYVGSLGVSAKKIEDLFEVHFTNQYLDVHDFVECREFSVIRRSKAPCLEN</sequence>
<dbReference type="OrthoDB" id="8038184at2"/>
<dbReference type="RefSeq" id="WP_123095964.1">
    <property type="nucleotide sequence ID" value="NZ_RIZG01000006.1"/>
</dbReference>
<dbReference type="InterPro" id="IPR043773">
    <property type="entry name" value="JetA"/>
</dbReference>
<evidence type="ECO:0000313" key="2">
    <source>
        <dbReference type="Proteomes" id="UP000280507"/>
    </source>
</evidence>
<reference evidence="1 2" key="1">
    <citation type="journal article" date="2012" name="Int. J. Syst. Evol. Microbiol.">
        <title>Marinomonas hwangdonensis sp. nov., isolated from seawater.</title>
        <authorList>
            <person name="Jung Y.T."/>
            <person name="Oh T.K."/>
            <person name="Yoon J.H."/>
        </authorList>
    </citation>
    <scope>NUCLEOTIDE SEQUENCE [LARGE SCALE GENOMIC DNA]</scope>
    <source>
        <strain evidence="1 2">HDW-15</strain>
    </source>
</reference>
<dbReference type="Proteomes" id="UP000280507">
    <property type="component" value="Unassembled WGS sequence"/>
</dbReference>
<evidence type="ECO:0000313" key="1">
    <source>
        <dbReference type="EMBL" id="RNF49981.1"/>
    </source>
</evidence>
<keyword evidence="2" id="KW-1185">Reference proteome</keyword>
<proteinExistence type="predicted"/>
<protein>
    <submittedName>
        <fullName evidence="1">Uncharacterized protein</fullName>
    </submittedName>
</protein>
<dbReference type="EMBL" id="RIZG01000006">
    <property type="protein sequence ID" value="RNF49981.1"/>
    <property type="molecule type" value="Genomic_DNA"/>
</dbReference>
<name>A0A3M8Q2Y7_9GAMM</name>
<accession>A0A3M8Q2Y7</accession>
<gene>
    <name evidence="1" type="ORF">EBI00_10895</name>
</gene>
<dbReference type="AlphaFoldDB" id="A0A3M8Q2Y7"/>
<organism evidence="1 2">
    <name type="scientific">Marinomonas hwangdonensis</name>
    <dbReference type="NCBI Taxonomy" id="1053647"/>
    <lineage>
        <taxon>Bacteria</taxon>
        <taxon>Pseudomonadati</taxon>
        <taxon>Pseudomonadota</taxon>
        <taxon>Gammaproteobacteria</taxon>
        <taxon>Oceanospirillales</taxon>
        <taxon>Oceanospirillaceae</taxon>
        <taxon>Marinomonas</taxon>
    </lineage>
</organism>